<dbReference type="OrthoDB" id="6272871at2"/>
<comment type="caution">
    <text evidence="1">The sequence shown here is derived from an EMBL/GenBank/DDBJ whole genome shotgun (WGS) entry which is preliminary data.</text>
</comment>
<dbReference type="RefSeq" id="WP_068378267.1">
    <property type="nucleotide sequence ID" value="NZ_LSNE01000007.1"/>
</dbReference>
<reference evidence="2" key="1">
    <citation type="submission" date="2016-02" db="EMBL/GenBank/DDBJ databases">
        <authorList>
            <person name="Schultz-Johansen M."/>
            <person name="Glaring M.A."/>
            <person name="Bech P.K."/>
            <person name="Stougaard P."/>
        </authorList>
    </citation>
    <scope>NUCLEOTIDE SEQUENCE [LARGE SCALE GENOMIC DNA]</scope>
    <source>
        <strain evidence="2">S66</strain>
    </source>
</reference>
<keyword evidence="2" id="KW-1185">Reference proteome</keyword>
<sequence>MKYIFASTISLFLILIVVWGFNKYTSRVTPDFKQKTMSEHQLTTSLPLNELATFEPIESNNLMPASSRAETENSLKDKELLSSNESQFSKFQKETIEFTESPVFDSILKLDSAFVNEQNVVNKRPLEIIFRSPNLDSIIEKMNSMAGNQESEERQQKLYSQLVTQLGNDFHSEKFSCKGKVCLLAFTYDNSVNSDVLSKLRDFDTNYVFSSNKLLDNNDVIYRGVFIATEDASSMTISP</sequence>
<gene>
    <name evidence="1" type="ORF">AX660_17635</name>
</gene>
<organism evidence="1 2">
    <name type="scientific">Paraglaciecola hydrolytica</name>
    <dbReference type="NCBI Taxonomy" id="1799789"/>
    <lineage>
        <taxon>Bacteria</taxon>
        <taxon>Pseudomonadati</taxon>
        <taxon>Pseudomonadota</taxon>
        <taxon>Gammaproteobacteria</taxon>
        <taxon>Alteromonadales</taxon>
        <taxon>Alteromonadaceae</taxon>
        <taxon>Paraglaciecola</taxon>
    </lineage>
</organism>
<dbReference type="EMBL" id="LSNE01000007">
    <property type="protein sequence ID" value="KXI28200.1"/>
    <property type="molecule type" value="Genomic_DNA"/>
</dbReference>
<evidence type="ECO:0000313" key="1">
    <source>
        <dbReference type="EMBL" id="KXI28200.1"/>
    </source>
</evidence>
<dbReference type="Proteomes" id="UP000070299">
    <property type="component" value="Unassembled WGS sequence"/>
</dbReference>
<protein>
    <submittedName>
        <fullName evidence="1">Uncharacterized protein</fullName>
    </submittedName>
</protein>
<name>A0A135ZZ92_9ALTE</name>
<evidence type="ECO:0000313" key="2">
    <source>
        <dbReference type="Proteomes" id="UP000070299"/>
    </source>
</evidence>
<dbReference type="AlphaFoldDB" id="A0A135ZZ92"/>
<proteinExistence type="predicted"/>
<accession>A0A135ZZ92</accession>